<organism evidence="6 7">
    <name type="scientific">Kribbella sancticallisti</name>
    <dbReference type="NCBI Taxonomy" id="460087"/>
    <lineage>
        <taxon>Bacteria</taxon>
        <taxon>Bacillati</taxon>
        <taxon>Actinomycetota</taxon>
        <taxon>Actinomycetes</taxon>
        <taxon>Propionibacteriales</taxon>
        <taxon>Kribbellaceae</taxon>
        <taxon>Kribbella</taxon>
    </lineage>
</organism>
<dbReference type="InterPro" id="IPR036390">
    <property type="entry name" value="WH_DNA-bd_sf"/>
</dbReference>
<protein>
    <submittedName>
        <fullName evidence="6">LysR family transcriptional regulator</fullName>
    </submittedName>
</protein>
<keyword evidence="2" id="KW-0805">Transcription regulation</keyword>
<dbReference type="SUPFAM" id="SSF53850">
    <property type="entry name" value="Periplasmic binding protein-like II"/>
    <property type="match status" value="1"/>
</dbReference>
<reference evidence="6 7" key="1">
    <citation type="journal article" date="2019" name="Int. J. Syst. Evol. Microbiol.">
        <title>The Global Catalogue of Microorganisms (GCM) 10K type strain sequencing project: providing services to taxonomists for standard genome sequencing and annotation.</title>
        <authorList>
            <consortium name="The Broad Institute Genomics Platform"/>
            <consortium name="The Broad Institute Genome Sequencing Center for Infectious Disease"/>
            <person name="Wu L."/>
            <person name="Ma J."/>
        </authorList>
    </citation>
    <scope>NUCLEOTIDE SEQUENCE [LARGE SCALE GENOMIC DNA]</scope>
    <source>
        <strain evidence="6 7">JCM 14969</strain>
    </source>
</reference>
<feature type="domain" description="HTH lysR-type" evidence="5">
    <location>
        <begin position="2"/>
        <end position="59"/>
    </location>
</feature>
<evidence type="ECO:0000256" key="3">
    <source>
        <dbReference type="ARBA" id="ARBA00023125"/>
    </source>
</evidence>
<keyword evidence="7" id="KW-1185">Reference proteome</keyword>
<keyword evidence="3" id="KW-0238">DNA-binding</keyword>
<proteinExistence type="inferred from homology"/>
<keyword evidence="4" id="KW-0804">Transcription</keyword>
<dbReference type="SUPFAM" id="SSF46785">
    <property type="entry name" value="Winged helix' DNA-binding domain"/>
    <property type="match status" value="1"/>
</dbReference>
<dbReference type="PROSITE" id="PS50931">
    <property type="entry name" value="HTH_LYSR"/>
    <property type="match status" value="1"/>
</dbReference>
<gene>
    <name evidence="6" type="ORF">GCM10009789_44040</name>
</gene>
<name>A0ABN2DV30_9ACTN</name>
<dbReference type="PANTHER" id="PTHR30346:SF29">
    <property type="entry name" value="LYSR SUBSTRATE-BINDING"/>
    <property type="match status" value="1"/>
</dbReference>
<evidence type="ECO:0000256" key="4">
    <source>
        <dbReference type="ARBA" id="ARBA00023163"/>
    </source>
</evidence>
<evidence type="ECO:0000259" key="5">
    <source>
        <dbReference type="PROSITE" id="PS50931"/>
    </source>
</evidence>
<evidence type="ECO:0000256" key="1">
    <source>
        <dbReference type="ARBA" id="ARBA00009437"/>
    </source>
</evidence>
<dbReference type="PANTHER" id="PTHR30346">
    <property type="entry name" value="TRANSCRIPTIONAL DUAL REGULATOR HCAR-RELATED"/>
    <property type="match status" value="1"/>
</dbReference>
<dbReference type="Pfam" id="PF00126">
    <property type="entry name" value="HTH_1"/>
    <property type="match status" value="1"/>
</dbReference>
<dbReference type="CDD" id="cd08423">
    <property type="entry name" value="PBP2_LTTR_like_6"/>
    <property type="match status" value="1"/>
</dbReference>
<sequence length="311" mass="34025">MLDVRRLKVLREVSVRGSMTAAADALGYTPSAVSQQIAALEKEMSAVLVERGPQSVALTEAGRILVEHTEWILEQLDVADEQLKAIAGLRGGRLRLATFRSVGETVVAEALMGFHTAWPEVELRLTEGEPEEYVGRLARGELDLALSFDYDGIPPPHDEKFVVEQLLTEEMMVALPAGHRLATGGSVALADLADESWIASSSRSSVYEFTALACEWENFQPRVAFETDDYHIAQALVAAGVGITFVPALSLHTSHPQLRLLPVRPRPPRRRVHLLTRDGGAASPCVTEMMKLLRTAARRQASAPVMKDQQS</sequence>
<dbReference type="Gene3D" id="3.40.190.290">
    <property type="match status" value="1"/>
</dbReference>
<dbReference type="Pfam" id="PF03466">
    <property type="entry name" value="LysR_substrate"/>
    <property type="match status" value="1"/>
</dbReference>
<evidence type="ECO:0000313" key="6">
    <source>
        <dbReference type="EMBL" id="GAA1585619.1"/>
    </source>
</evidence>
<dbReference type="InterPro" id="IPR000847">
    <property type="entry name" value="LysR_HTH_N"/>
</dbReference>
<dbReference type="InterPro" id="IPR036388">
    <property type="entry name" value="WH-like_DNA-bd_sf"/>
</dbReference>
<dbReference type="Proteomes" id="UP001500393">
    <property type="component" value="Unassembled WGS sequence"/>
</dbReference>
<evidence type="ECO:0000256" key="2">
    <source>
        <dbReference type="ARBA" id="ARBA00023015"/>
    </source>
</evidence>
<dbReference type="InterPro" id="IPR005119">
    <property type="entry name" value="LysR_subst-bd"/>
</dbReference>
<accession>A0ABN2DV30</accession>
<dbReference type="Gene3D" id="1.10.10.10">
    <property type="entry name" value="Winged helix-like DNA-binding domain superfamily/Winged helix DNA-binding domain"/>
    <property type="match status" value="1"/>
</dbReference>
<evidence type="ECO:0000313" key="7">
    <source>
        <dbReference type="Proteomes" id="UP001500393"/>
    </source>
</evidence>
<comment type="similarity">
    <text evidence="1">Belongs to the LysR transcriptional regulatory family.</text>
</comment>
<comment type="caution">
    <text evidence="6">The sequence shown here is derived from an EMBL/GenBank/DDBJ whole genome shotgun (WGS) entry which is preliminary data.</text>
</comment>
<dbReference type="EMBL" id="BAAAOS010000030">
    <property type="protein sequence ID" value="GAA1585619.1"/>
    <property type="molecule type" value="Genomic_DNA"/>
</dbReference>